<dbReference type="GO" id="GO:0016887">
    <property type="term" value="F:ATP hydrolysis activity"/>
    <property type="evidence" value="ECO:0007669"/>
    <property type="project" value="TreeGrafter"/>
</dbReference>
<dbReference type="EMBL" id="AP017378">
    <property type="protein sequence ID" value="BBD08711.1"/>
    <property type="molecule type" value="Genomic_DNA"/>
</dbReference>
<reference evidence="5 6" key="1">
    <citation type="journal article" date="2018" name="Sci. Adv.">
        <title>Multi-heme cytochromes provide a pathway for survival in energy-limited environments.</title>
        <authorList>
            <person name="Deng X."/>
            <person name="Dohmae N."/>
            <person name="Nealson K.H."/>
            <person name="Hashimoto K."/>
            <person name="Okamoto A."/>
        </authorList>
    </citation>
    <scope>NUCLEOTIDE SEQUENCE [LARGE SCALE GENOMIC DNA]</scope>
    <source>
        <strain evidence="5 6">IS5</strain>
    </source>
</reference>
<evidence type="ECO:0000256" key="3">
    <source>
        <dbReference type="ARBA" id="ARBA00022840"/>
    </source>
</evidence>
<dbReference type="PANTHER" id="PTHR30258">
    <property type="entry name" value="TYPE II SECRETION SYSTEM PROTEIN GSPE-RELATED"/>
    <property type="match status" value="1"/>
</dbReference>
<dbReference type="SUPFAM" id="SSF160246">
    <property type="entry name" value="EspE N-terminal domain-like"/>
    <property type="match status" value="1"/>
</dbReference>
<keyword evidence="3" id="KW-0067">ATP-binding</keyword>
<dbReference type="InterPro" id="IPR037257">
    <property type="entry name" value="T2SS_E_N_sf"/>
</dbReference>
<evidence type="ECO:0000313" key="5">
    <source>
        <dbReference type="EMBL" id="BBD08711.1"/>
    </source>
</evidence>
<gene>
    <name evidence="5" type="ORF">DFE_1985</name>
</gene>
<sequence length="549" mass="61193">MAAPIRIGDLLRDKGFIGDEHIRYALQVQRVTKEKLGQVLTRTGLVSEYDLVYTVSQQLKLDYVKLDSMTPDYQLLKRFNRNACLAQRVFPIAQQDNEILACISDIPDGKLEQMIVRATGMRPRFVMAEESRVISAIYNYFYFLDNPVEKLLQREVGIIAADTSRTVSPDTLINYILLLAVKQRATDVHLRPMARGIAVAFRVDGVMSNVAFLPPALSRVTTSIKLQAGMDIAEQRLPQDGRWTANLLERRYDIRVSSIVTPFGENVVMRLLSQEKASFSFPALGFLEEDVAILARIFDEPFGILLLTGPTGSGKSTTLVAGLTSLDLLGKNVLTVENPIEYVVPLARQTQVNEGAGYNFSNAMRHFLRHDPDVILIGEMRDEETASTALTAATTGHLVLSTLHANTAIGSIPRLQGLGMDTQLLSESLIGVVSQRLVRIICPHCKEEYAPSQDDLDYLGGAQITKLYRGKGCEACNQTGYIGRTLVYEILVVDRDVREAMERDIELTQLESMAKRKGFRTMYDVGVVKVQQGVTTVEELQRVLGKTRF</sequence>
<accession>A0A2Z6AZL0</accession>
<dbReference type="PROSITE" id="PS00662">
    <property type="entry name" value="T2SP_E"/>
    <property type="match status" value="1"/>
</dbReference>
<dbReference type="KEGG" id="dfl:DFE_1985"/>
<evidence type="ECO:0000256" key="1">
    <source>
        <dbReference type="ARBA" id="ARBA00006611"/>
    </source>
</evidence>
<dbReference type="PANTHER" id="PTHR30258:SF2">
    <property type="entry name" value="COMG OPERON PROTEIN 1"/>
    <property type="match status" value="1"/>
</dbReference>
<dbReference type="Gene3D" id="3.30.450.90">
    <property type="match status" value="1"/>
</dbReference>
<proteinExistence type="inferred from homology"/>
<dbReference type="GO" id="GO:0005886">
    <property type="term" value="C:plasma membrane"/>
    <property type="evidence" value="ECO:0007669"/>
    <property type="project" value="TreeGrafter"/>
</dbReference>
<keyword evidence="2" id="KW-0547">Nucleotide-binding</keyword>
<dbReference type="Proteomes" id="UP000269883">
    <property type="component" value="Chromosome"/>
</dbReference>
<protein>
    <submittedName>
        <fullName evidence="5">Type II secretion system protein E</fullName>
    </submittedName>
</protein>
<organism evidence="5 6">
    <name type="scientific">Desulfovibrio ferrophilus</name>
    <dbReference type="NCBI Taxonomy" id="241368"/>
    <lineage>
        <taxon>Bacteria</taxon>
        <taxon>Pseudomonadati</taxon>
        <taxon>Thermodesulfobacteriota</taxon>
        <taxon>Desulfovibrionia</taxon>
        <taxon>Desulfovibrionales</taxon>
        <taxon>Desulfovibrionaceae</taxon>
        <taxon>Desulfovibrio</taxon>
    </lineage>
</organism>
<dbReference type="InterPro" id="IPR001482">
    <property type="entry name" value="T2SS/T4SS_dom"/>
</dbReference>
<dbReference type="GO" id="GO:0005524">
    <property type="term" value="F:ATP binding"/>
    <property type="evidence" value="ECO:0007669"/>
    <property type="project" value="UniProtKB-KW"/>
</dbReference>
<dbReference type="SUPFAM" id="SSF52540">
    <property type="entry name" value="P-loop containing nucleoside triphosphate hydrolases"/>
    <property type="match status" value="1"/>
</dbReference>
<name>A0A2Z6AZL0_9BACT</name>
<dbReference type="InterPro" id="IPR027417">
    <property type="entry name" value="P-loop_NTPase"/>
</dbReference>
<feature type="domain" description="Bacterial type II secretion system protein E" evidence="4">
    <location>
        <begin position="368"/>
        <end position="382"/>
    </location>
</feature>
<dbReference type="CDD" id="cd01129">
    <property type="entry name" value="PulE-GspE-like"/>
    <property type="match status" value="1"/>
</dbReference>
<dbReference type="Gene3D" id="3.40.50.300">
    <property type="entry name" value="P-loop containing nucleotide triphosphate hydrolases"/>
    <property type="match status" value="1"/>
</dbReference>
<dbReference type="RefSeq" id="WP_126379040.1">
    <property type="nucleotide sequence ID" value="NZ_AP017378.1"/>
</dbReference>
<dbReference type="Pfam" id="PF05157">
    <property type="entry name" value="MshEN"/>
    <property type="match status" value="1"/>
</dbReference>
<dbReference type="Pfam" id="PF00437">
    <property type="entry name" value="T2SSE"/>
    <property type="match status" value="1"/>
</dbReference>
<comment type="similarity">
    <text evidence="1">Belongs to the GSP E family.</text>
</comment>
<evidence type="ECO:0000256" key="2">
    <source>
        <dbReference type="ARBA" id="ARBA00022741"/>
    </source>
</evidence>
<dbReference type="OrthoDB" id="9805147at2"/>
<dbReference type="AlphaFoldDB" id="A0A2Z6AZL0"/>
<evidence type="ECO:0000313" key="6">
    <source>
        <dbReference type="Proteomes" id="UP000269883"/>
    </source>
</evidence>
<keyword evidence="6" id="KW-1185">Reference proteome</keyword>
<dbReference type="InterPro" id="IPR007831">
    <property type="entry name" value="T2SS_GspE_N"/>
</dbReference>
<evidence type="ECO:0000259" key="4">
    <source>
        <dbReference type="PROSITE" id="PS00662"/>
    </source>
</evidence>